<dbReference type="InterPro" id="IPR010095">
    <property type="entry name" value="Cas12f1-like_TNB"/>
</dbReference>
<feature type="domain" description="Cas12f1-like TNB" evidence="2">
    <location>
        <begin position="7"/>
        <end position="51"/>
    </location>
</feature>
<proteinExistence type="predicted"/>
<dbReference type="GO" id="GO:0003677">
    <property type="term" value="F:DNA binding"/>
    <property type="evidence" value="ECO:0007669"/>
    <property type="project" value="UniProtKB-KW"/>
</dbReference>
<dbReference type="Proteomes" id="UP000234323">
    <property type="component" value="Unassembled WGS sequence"/>
</dbReference>
<keyword evidence="1" id="KW-0238">DNA-binding</keyword>
<keyword evidence="4" id="KW-1185">Reference proteome</keyword>
<evidence type="ECO:0000313" key="3">
    <source>
        <dbReference type="EMBL" id="PKY54876.1"/>
    </source>
</evidence>
<reference evidence="3 4" key="1">
    <citation type="submission" date="2015-10" db="EMBL/GenBank/DDBJ databases">
        <title>Genome analyses suggest a sexual origin of heterokaryosis in a supposedly ancient asexual fungus.</title>
        <authorList>
            <person name="Ropars J."/>
            <person name="Sedzielewska K."/>
            <person name="Noel J."/>
            <person name="Charron P."/>
            <person name="Farinelli L."/>
            <person name="Marton T."/>
            <person name="Kruger M."/>
            <person name="Pelin A."/>
            <person name="Brachmann A."/>
            <person name="Corradi N."/>
        </authorList>
    </citation>
    <scope>NUCLEOTIDE SEQUENCE [LARGE SCALE GENOMIC DNA]</scope>
    <source>
        <strain evidence="3 4">A4</strain>
    </source>
</reference>
<dbReference type="Pfam" id="PF07282">
    <property type="entry name" value="Cas12f1-like_TNB"/>
    <property type="match status" value="1"/>
</dbReference>
<comment type="caution">
    <text evidence="3">The sequence shown here is derived from an EMBL/GenBank/DDBJ whole genome shotgun (WGS) entry which is preliminary data.</text>
</comment>
<dbReference type="EMBL" id="LLXI01001711">
    <property type="protein sequence ID" value="PKY54876.1"/>
    <property type="molecule type" value="Genomic_DNA"/>
</dbReference>
<dbReference type="AlphaFoldDB" id="A0A2I1H7M2"/>
<evidence type="ECO:0000313" key="4">
    <source>
        <dbReference type="Proteomes" id="UP000234323"/>
    </source>
</evidence>
<protein>
    <recommendedName>
        <fullName evidence="2">Cas12f1-like TNB domain-containing protein</fullName>
    </recommendedName>
</protein>
<feature type="non-terminal residue" evidence="3">
    <location>
        <position position="1"/>
    </location>
</feature>
<name>A0A2I1H7M2_9GLOM</name>
<gene>
    <name evidence="3" type="ORF">RhiirA4_328888</name>
</gene>
<accession>A0A2I1H7M2</accession>
<evidence type="ECO:0000259" key="2">
    <source>
        <dbReference type="Pfam" id="PF07282"/>
    </source>
</evidence>
<evidence type="ECO:0000256" key="1">
    <source>
        <dbReference type="ARBA" id="ARBA00023125"/>
    </source>
</evidence>
<organism evidence="3 4">
    <name type="scientific">Rhizophagus irregularis</name>
    <dbReference type="NCBI Taxonomy" id="588596"/>
    <lineage>
        <taxon>Eukaryota</taxon>
        <taxon>Fungi</taxon>
        <taxon>Fungi incertae sedis</taxon>
        <taxon>Mucoromycota</taxon>
        <taxon>Glomeromycotina</taxon>
        <taxon>Glomeromycetes</taxon>
        <taxon>Glomerales</taxon>
        <taxon>Glomeraceae</taxon>
        <taxon>Rhizophagus</taxon>
    </lineage>
</organism>
<sequence>QSKRISSRLCSEYYTSKTCGSCGLVNDKLGGSKTFKCEGYSICDINGARNILLNFLTINNLI</sequence>